<organism evidence="3 4">
    <name type="scientific">Candidatus Roizmanbacteria bacterium RIFCSPHIGHO2_02_FULL_40_9</name>
    <dbReference type="NCBI Taxonomy" id="1802042"/>
    <lineage>
        <taxon>Bacteria</taxon>
        <taxon>Candidatus Roizmaniibacteriota</taxon>
    </lineage>
</organism>
<reference evidence="3 4" key="1">
    <citation type="journal article" date="2016" name="Nat. Commun.">
        <title>Thousands of microbial genomes shed light on interconnected biogeochemical processes in an aquifer system.</title>
        <authorList>
            <person name="Anantharaman K."/>
            <person name="Brown C.T."/>
            <person name="Hug L.A."/>
            <person name="Sharon I."/>
            <person name="Castelle C.J."/>
            <person name="Probst A.J."/>
            <person name="Thomas B.C."/>
            <person name="Singh A."/>
            <person name="Wilkins M.J."/>
            <person name="Karaoz U."/>
            <person name="Brodie E.L."/>
            <person name="Williams K.H."/>
            <person name="Hubbard S.S."/>
            <person name="Banfield J.F."/>
        </authorList>
    </citation>
    <scope>NUCLEOTIDE SEQUENCE [LARGE SCALE GENOMIC DNA]</scope>
</reference>
<evidence type="ECO:0000256" key="1">
    <source>
        <dbReference type="SAM" id="Phobius"/>
    </source>
</evidence>
<comment type="caution">
    <text evidence="3">The sequence shown here is derived from an EMBL/GenBank/DDBJ whole genome shotgun (WGS) entry which is preliminary data.</text>
</comment>
<protein>
    <recommendedName>
        <fullName evidence="2">VanZ-like domain-containing protein</fullName>
    </recommendedName>
</protein>
<proteinExistence type="predicted"/>
<feature type="domain" description="VanZ-like" evidence="2">
    <location>
        <begin position="11"/>
        <end position="83"/>
    </location>
</feature>
<gene>
    <name evidence="3" type="ORF">A3D06_01095</name>
</gene>
<dbReference type="InterPro" id="IPR006976">
    <property type="entry name" value="VanZ-like"/>
</dbReference>
<evidence type="ECO:0000313" key="3">
    <source>
        <dbReference type="EMBL" id="OGK29201.1"/>
    </source>
</evidence>
<accession>A0A1F7HD58</accession>
<keyword evidence="1" id="KW-0812">Transmembrane</keyword>
<dbReference type="Pfam" id="PF04892">
    <property type="entry name" value="VanZ"/>
    <property type="match status" value="1"/>
</dbReference>
<dbReference type="EMBL" id="MFZS01000014">
    <property type="protein sequence ID" value="OGK29201.1"/>
    <property type="molecule type" value="Genomic_DNA"/>
</dbReference>
<dbReference type="AlphaFoldDB" id="A0A1F7HD58"/>
<evidence type="ECO:0000313" key="4">
    <source>
        <dbReference type="Proteomes" id="UP000177027"/>
    </source>
</evidence>
<evidence type="ECO:0000259" key="2">
    <source>
        <dbReference type="Pfam" id="PF04892"/>
    </source>
</evidence>
<dbReference type="Proteomes" id="UP000177027">
    <property type="component" value="Unassembled WGS sequence"/>
</dbReference>
<feature type="transmembrane region" description="Helical" evidence="1">
    <location>
        <begin position="6"/>
        <end position="31"/>
    </location>
</feature>
<name>A0A1F7HD58_9BACT</name>
<sequence length="106" mass="12271">MSDEHVLNFLFFKTLHVIEYSILYILLLRAVNQTAKINRKSKIALALVIGIMYSISDEVHQSFVPTRQGSLRDMLIDTGAMSTMSVFFNIKWNSARLKFLSKMLIW</sequence>
<keyword evidence="1" id="KW-0472">Membrane</keyword>
<dbReference type="NCBIfam" id="NF037970">
    <property type="entry name" value="vanZ_1"/>
    <property type="match status" value="1"/>
</dbReference>
<keyword evidence="1" id="KW-1133">Transmembrane helix</keyword>